<evidence type="ECO:0000313" key="5">
    <source>
        <dbReference type="EMBL" id="POS79673.1"/>
    </source>
</evidence>
<sequence length="342" mass="36697">MAVGHENTVYDALIIGGGPAGLSTAGHLVRGAFKVIIFDSGQYRNVHSPKFHGIPGWDSQSPAKIREQMQGDILNRYGEYVSIVRKEITTIENKSDGARSLFIVKDRDGSEWWRGRKVVLATGVSDVLPSDTIPGYENCWVRGIFQCLTSQGLEQKYTAGSATPSTAGVLAAGVCAAPQLCIRLAAQAGQLVPHVRIYTMGDTTLADQLAGMVKPAEKDRITIENRKIARLVCNKRGDDSAGQHSSLVTVVFEDGEETEEAFLVHKPTMQVNGTLAKQLGLKMLPHIGHDLIHAEPPFNQTSVPGVFAVGDCASPQKMYAQALAMGACAAAALGGQLQMEDK</sequence>
<dbReference type="SUPFAM" id="SSF51905">
    <property type="entry name" value="FAD/NAD(P)-binding domain"/>
    <property type="match status" value="1"/>
</dbReference>
<organism evidence="5 6">
    <name type="scientific">Diaporthe helianthi</name>
    <dbReference type="NCBI Taxonomy" id="158607"/>
    <lineage>
        <taxon>Eukaryota</taxon>
        <taxon>Fungi</taxon>
        <taxon>Dikarya</taxon>
        <taxon>Ascomycota</taxon>
        <taxon>Pezizomycotina</taxon>
        <taxon>Sordariomycetes</taxon>
        <taxon>Sordariomycetidae</taxon>
        <taxon>Diaporthales</taxon>
        <taxon>Diaporthaceae</taxon>
        <taxon>Diaporthe</taxon>
    </lineage>
</organism>
<dbReference type="GO" id="GO:0016491">
    <property type="term" value="F:oxidoreductase activity"/>
    <property type="evidence" value="ECO:0007669"/>
    <property type="project" value="UniProtKB-KW"/>
</dbReference>
<dbReference type="InterPro" id="IPR050097">
    <property type="entry name" value="Ferredoxin-NADP_redctase_2"/>
</dbReference>
<keyword evidence="6" id="KW-1185">Reference proteome</keyword>
<dbReference type="InParanoid" id="A0A2P5IAZ2"/>
<keyword evidence="2" id="KW-0285">Flavoprotein</keyword>
<dbReference type="Pfam" id="PF07992">
    <property type="entry name" value="Pyr_redox_2"/>
    <property type="match status" value="1"/>
</dbReference>
<feature type="domain" description="FAD/NAD(P)-binding" evidence="4">
    <location>
        <begin position="10"/>
        <end position="318"/>
    </location>
</feature>
<evidence type="ECO:0000256" key="2">
    <source>
        <dbReference type="ARBA" id="ARBA00022630"/>
    </source>
</evidence>
<evidence type="ECO:0000313" key="6">
    <source>
        <dbReference type="Proteomes" id="UP000094444"/>
    </source>
</evidence>
<dbReference type="InterPro" id="IPR023753">
    <property type="entry name" value="FAD/NAD-binding_dom"/>
</dbReference>
<dbReference type="OrthoDB" id="10260355at2759"/>
<evidence type="ECO:0000256" key="1">
    <source>
        <dbReference type="ARBA" id="ARBA00009333"/>
    </source>
</evidence>
<keyword evidence="3" id="KW-0560">Oxidoreductase</keyword>
<dbReference type="PRINTS" id="PR00368">
    <property type="entry name" value="FADPNR"/>
</dbReference>
<proteinExistence type="inferred from homology"/>
<comment type="caution">
    <text evidence="5">The sequence shown here is derived from an EMBL/GenBank/DDBJ whole genome shotgun (WGS) entry which is preliminary data.</text>
</comment>
<dbReference type="PRINTS" id="PR00469">
    <property type="entry name" value="PNDRDTASEII"/>
</dbReference>
<comment type="similarity">
    <text evidence="1">Belongs to the class-II pyridine nucleotide-disulfide oxidoreductase family.</text>
</comment>
<dbReference type="EMBL" id="MAVT02000096">
    <property type="protein sequence ID" value="POS79673.1"/>
    <property type="molecule type" value="Genomic_DNA"/>
</dbReference>
<dbReference type="Proteomes" id="UP000094444">
    <property type="component" value="Unassembled WGS sequence"/>
</dbReference>
<dbReference type="STRING" id="158607.A0A2P5IAZ2"/>
<evidence type="ECO:0000256" key="3">
    <source>
        <dbReference type="ARBA" id="ARBA00023002"/>
    </source>
</evidence>
<dbReference type="InterPro" id="IPR036188">
    <property type="entry name" value="FAD/NAD-bd_sf"/>
</dbReference>
<gene>
    <name evidence="5" type="ORF">DHEL01_v201931</name>
</gene>
<dbReference type="PANTHER" id="PTHR48105">
    <property type="entry name" value="THIOREDOXIN REDUCTASE 1-RELATED-RELATED"/>
    <property type="match status" value="1"/>
</dbReference>
<dbReference type="GO" id="GO:0097237">
    <property type="term" value="P:cellular response to toxic substance"/>
    <property type="evidence" value="ECO:0007669"/>
    <property type="project" value="UniProtKB-ARBA"/>
</dbReference>
<name>A0A2P5IAZ2_DIAHE</name>
<dbReference type="AlphaFoldDB" id="A0A2P5IAZ2"/>
<protein>
    <submittedName>
        <fullName evidence="5">Thioredoxin reductase</fullName>
    </submittedName>
</protein>
<reference evidence="5" key="1">
    <citation type="submission" date="2017-09" db="EMBL/GenBank/DDBJ databases">
        <title>Polyketide synthases of a Diaporthe helianthi virulent isolate.</title>
        <authorList>
            <person name="Baroncelli R."/>
        </authorList>
    </citation>
    <scope>NUCLEOTIDE SEQUENCE [LARGE SCALE GENOMIC DNA]</scope>
    <source>
        <strain evidence="5">7/96</strain>
    </source>
</reference>
<evidence type="ECO:0000259" key="4">
    <source>
        <dbReference type="Pfam" id="PF07992"/>
    </source>
</evidence>
<accession>A0A2P5IAZ2</accession>
<dbReference type="Gene3D" id="3.50.50.60">
    <property type="entry name" value="FAD/NAD(P)-binding domain"/>
    <property type="match status" value="2"/>
</dbReference>